<dbReference type="Pfam" id="PF00059">
    <property type="entry name" value="Lectin_C"/>
    <property type="match status" value="1"/>
</dbReference>
<evidence type="ECO:0000313" key="2">
    <source>
        <dbReference type="EMBL" id="RWS21540.1"/>
    </source>
</evidence>
<evidence type="ECO:0000313" key="3">
    <source>
        <dbReference type="Proteomes" id="UP000288716"/>
    </source>
</evidence>
<proteinExistence type="predicted"/>
<dbReference type="STRING" id="299467.A0A443S1Y4"/>
<comment type="caution">
    <text evidence="2">The sequence shown here is derived from an EMBL/GenBank/DDBJ whole genome shotgun (WGS) entry which is preliminary data.</text>
</comment>
<dbReference type="InterPro" id="IPR001304">
    <property type="entry name" value="C-type_lectin-like"/>
</dbReference>
<gene>
    <name evidence="2" type="ORF">B4U80_11831</name>
</gene>
<sequence length="182" mass="20844">MPIITCGCPDGWSSWKHKCYWNGQRSNFETNKQVCEEKNAELVSIESAEENSAILRYLNSRGRGDHWLSAKRVEVGVNKFKWGDGTDFTFTNWWPGEPSELHKLNAGCVIIGSDGRWWDVPCNDIRTQLCQIELNKPPAKFNFTSYMLNNTADLNTRIDNNTYVIEALKSHIRSLSKVIIKS</sequence>
<name>A0A443S1Y4_9ACAR</name>
<dbReference type="PANTHER" id="PTHR22803">
    <property type="entry name" value="MANNOSE, PHOSPHOLIPASE, LECTIN RECEPTOR RELATED"/>
    <property type="match status" value="1"/>
</dbReference>
<feature type="domain" description="C-type lectin" evidence="1">
    <location>
        <begin position="15"/>
        <end position="131"/>
    </location>
</feature>
<reference evidence="2 3" key="1">
    <citation type="journal article" date="2018" name="Gigascience">
        <title>Genomes of trombidid mites reveal novel predicted allergens and laterally-transferred genes associated with secondary metabolism.</title>
        <authorList>
            <person name="Dong X."/>
            <person name="Chaisiri K."/>
            <person name="Xia D."/>
            <person name="Armstrong S.D."/>
            <person name="Fang Y."/>
            <person name="Donnelly M.J."/>
            <person name="Kadowaki T."/>
            <person name="McGarry J.W."/>
            <person name="Darby A.C."/>
            <person name="Makepeace B.L."/>
        </authorList>
    </citation>
    <scope>NUCLEOTIDE SEQUENCE [LARGE SCALE GENOMIC DNA]</scope>
    <source>
        <strain evidence="2">UoL-UT</strain>
    </source>
</reference>
<dbReference type="OrthoDB" id="6746664at2759"/>
<evidence type="ECO:0000259" key="1">
    <source>
        <dbReference type="PROSITE" id="PS50041"/>
    </source>
</evidence>
<dbReference type="InterPro" id="IPR016186">
    <property type="entry name" value="C-type_lectin-like/link_sf"/>
</dbReference>
<dbReference type="AlphaFoldDB" id="A0A443S1Y4"/>
<dbReference type="InterPro" id="IPR050111">
    <property type="entry name" value="C-type_lectin/snaclec_domain"/>
</dbReference>
<dbReference type="InterPro" id="IPR016187">
    <property type="entry name" value="CTDL_fold"/>
</dbReference>
<organism evidence="2 3">
    <name type="scientific">Leptotrombidium deliense</name>
    <dbReference type="NCBI Taxonomy" id="299467"/>
    <lineage>
        <taxon>Eukaryota</taxon>
        <taxon>Metazoa</taxon>
        <taxon>Ecdysozoa</taxon>
        <taxon>Arthropoda</taxon>
        <taxon>Chelicerata</taxon>
        <taxon>Arachnida</taxon>
        <taxon>Acari</taxon>
        <taxon>Acariformes</taxon>
        <taxon>Trombidiformes</taxon>
        <taxon>Prostigmata</taxon>
        <taxon>Anystina</taxon>
        <taxon>Parasitengona</taxon>
        <taxon>Trombiculoidea</taxon>
        <taxon>Trombiculidae</taxon>
        <taxon>Leptotrombidium</taxon>
    </lineage>
</organism>
<dbReference type="SUPFAM" id="SSF56436">
    <property type="entry name" value="C-type lectin-like"/>
    <property type="match status" value="1"/>
</dbReference>
<dbReference type="Gene3D" id="3.10.100.10">
    <property type="entry name" value="Mannose-Binding Protein A, subunit A"/>
    <property type="match status" value="1"/>
</dbReference>
<dbReference type="VEuPathDB" id="VectorBase:LDEU010500"/>
<dbReference type="EMBL" id="NCKV01011790">
    <property type="protein sequence ID" value="RWS21540.1"/>
    <property type="molecule type" value="Genomic_DNA"/>
</dbReference>
<keyword evidence="3" id="KW-1185">Reference proteome</keyword>
<accession>A0A443S1Y4</accession>
<protein>
    <submittedName>
        <fullName evidence="2">Aggrecan core protein-like protein</fullName>
    </submittedName>
</protein>
<dbReference type="PROSITE" id="PS50041">
    <property type="entry name" value="C_TYPE_LECTIN_2"/>
    <property type="match status" value="1"/>
</dbReference>
<dbReference type="SMART" id="SM00034">
    <property type="entry name" value="CLECT"/>
    <property type="match status" value="1"/>
</dbReference>
<dbReference type="Proteomes" id="UP000288716">
    <property type="component" value="Unassembled WGS sequence"/>
</dbReference>